<keyword evidence="1" id="KW-1133">Transmembrane helix</keyword>
<evidence type="ECO:0000256" key="1">
    <source>
        <dbReference type="SAM" id="Phobius"/>
    </source>
</evidence>
<name>A0A9P6DYZ9_9AGAM</name>
<feature type="transmembrane region" description="Helical" evidence="1">
    <location>
        <begin position="353"/>
        <end position="377"/>
    </location>
</feature>
<dbReference type="PANTHER" id="PTHR16189">
    <property type="entry name" value="TRANSMEMBRANE PROTEIN 104-RELATED"/>
    <property type="match status" value="1"/>
</dbReference>
<feature type="transmembrane region" description="Helical" evidence="1">
    <location>
        <begin position="215"/>
        <end position="236"/>
    </location>
</feature>
<dbReference type="PANTHER" id="PTHR16189:SF3">
    <property type="entry name" value="AMINO ACID TRANSPORTER TRANSMEMBRANE DOMAIN-CONTAINING PROTEIN"/>
    <property type="match status" value="1"/>
</dbReference>
<reference evidence="2" key="1">
    <citation type="journal article" date="2020" name="Nat. Commun.">
        <title>Large-scale genome sequencing of mycorrhizal fungi provides insights into the early evolution of symbiotic traits.</title>
        <authorList>
            <person name="Miyauchi S."/>
            <person name="Kiss E."/>
            <person name="Kuo A."/>
            <person name="Drula E."/>
            <person name="Kohler A."/>
            <person name="Sanchez-Garcia M."/>
            <person name="Morin E."/>
            <person name="Andreopoulos B."/>
            <person name="Barry K.W."/>
            <person name="Bonito G."/>
            <person name="Buee M."/>
            <person name="Carver A."/>
            <person name="Chen C."/>
            <person name="Cichocki N."/>
            <person name="Clum A."/>
            <person name="Culley D."/>
            <person name="Crous P.W."/>
            <person name="Fauchery L."/>
            <person name="Girlanda M."/>
            <person name="Hayes R.D."/>
            <person name="Keri Z."/>
            <person name="LaButti K."/>
            <person name="Lipzen A."/>
            <person name="Lombard V."/>
            <person name="Magnuson J."/>
            <person name="Maillard F."/>
            <person name="Murat C."/>
            <person name="Nolan M."/>
            <person name="Ohm R.A."/>
            <person name="Pangilinan J."/>
            <person name="Pereira M.F."/>
            <person name="Perotto S."/>
            <person name="Peter M."/>
            <person name="Pfister S."/>
            <person name="Riley R."/>
            <person name="Sitrit Y."/>
            <person name="Stielow J.B."/>
            <person name="Szollosi G."/>
            <person name="Zifcakova L."/>
            <person name="Stursova M."/>
            <person name="Spatafora J.W."/>
            <person name="Tedersoo L."/>
            <person name="Vaario L.M."/>
            <person name="Yamada A."/>
            <person name="Yan M."/>
            <person name="Wang P."/>
            <person name="Xu J."/>
            <person name="Bruns T."/>
            <person name="Baldrian P."/>
            <person name="Vilgalys R."/>
            <person name="Dunand C."/>
            <person name="Henrissat B."/>
            <person name="Grigoriev I.V."/>
            <person name="Hibbett D."/>
            <person name="Nagy L.G."/>
            <person name="Martin F.M."/>
        </authorList>
    </citation>
    <scope>NUCLEOTIDE SEQUENCE</scope>
    <source>
        <strain evidence="2">UP504</strain>
    </source>
</reference>
<comment type="caution">
    <text evidence="2">The sequence shown here is derived from an EMBL/GenBank/DDBJ whole genome shotgun (WGS) entry which is preliminary data.</text>
</comment>
<sequence length="480" mass="52787">MPATINFLGGVALLVSGLTGPSIAVIPQLFQEAGWLTPLMAFGLVTILAGSAALFLVESMAAITGNENFQASIEYSTLAELFFGHRWHWVFQALLYVALQSQAITSLIESFQAMDTLLVTVAHKSCAISFKKGWECVSKVPTDAQGVFNDYIFISFGYLMTFVLVLPLGLIHLTDNIKFQIASFITLLFIVIVWVVTFCQVGIKNYPIPVVASNQGTVVGFVISNFAFVTTIPAFVNNVHPSTNIRRVIWLSLLISCSIYLVIGLTGASAFHTPQNSTILAVISDQRPSVIAVISVYAFPVAVLITSIPVFMIIIRYNLLRGNICSKPWAIFWSSILPWIVVIPFQTNGWLTIIMNWTSLVFSSVANLVIPFVLYLVSKRYKASAALDLHRDHDEFRIRPLETSSMHTPPVSIHHQPHSASSHVHFRASEDIHSSDFVGKLVSPYPAVVETVVPGEDNVIRIVRSPSIHRHYGSNGGSEG</sequence>
<dbReference type="AlphaFoldDB" id="A0A9P6DYZ9"/>
<evidence type="ECO:0000313" key="3">
    <source>
        <dbReference type="Proteomes" id="UP000886523"/>
    </source>
</evidence>
<dbReference type="OrthoDB" id="294541at2759"/>
<feature type="transmembrane region" description="Helical" evidence="1">
    <location>
        <begin position="151"/>
        <end position="174"/>
    </location>
</feature>
<protein>
    <recommendedName>
        <fullName evidence="4">Amino acid transporter transmembrane domain-containing protein</fullName>
    </recommendedName>
</protein>
<keyword evidence="1" id="KW-0472">Membrane</keyword>
<feature type="transmembrane region" description="Helical" evidence="1">
    <location>
        <begin position="181"/>
        <end position="203"/>
    </location>
</feature>
<feature type="transmembrane region" description="Helical" evidence="1">
    <location>
        <begin position="248"/>
        <end position="271"/>
    </location>
</feature>
<gene>
    <name evidence="2" type="ORF">BS47DRAFT_1315345</name>
</gene>
<organism evidence="2 3">
    <name type="scientific">Hydnum rufescens UP504</name>
    <dbReference type="NCBI Taxonomy" id="1448309"/>
    <lineage>
        <taxon>Eukaryota</taxon>
        <taxon>Fungi</taxon>
        <taxon>Dikarya</taxon>
        <taxon>Basidiomycota</taxon>
        <taxon>Agaricomycotina</taxon>
        <taxon>Agaricomycetes</taxon>
        <taxon>Cantharellales</taxon>
        <taxon>Hydnaceae</taxon>
        <taxon>Hydnum</taxon>
    </lineage>
</organism>
<feature type="transmembrane region" description="Helical" evidence="1">
    <location>
        <begin position="329"/>
        <end position="347"/>
    </location>
</feature>
<feature type="transmembrane region" description="Helical" evidence="1">
    <location>
        <begin position="291"/>
        <end position="317"/>
    </location>
</feature>
<evidence type="ECO:0008006" key="4">
    <source>
        <dbReference type="Google" id="ProtNLM"/>
    </source>
</evidence>
<accession>A0A9P6DYZ9</accession>
<dbReference type="EMBL" id="MU128939">
    <property type="protein sequence ID" value="KAF9516504.1"/>
    <property type="molecule type" value="Genomic_DNA"/>
</dbReference>
<feature type="transmembrane region" description="Helical" evidence="1">
    <location>
        <begin position="34"/>
        <end position="57"/>
    </location>
</feature>
<keyword evidence="1" id="KW-0812">Transmembrane</keyword>
<dbReference type="Proteomes" id="UP000886523">
    <property type="component" value="Unassembled WGS sequence"/>
</dbReference>
<proteinExistence type="predicted"/>
<keyword evidence="3" id="KW-1185">Reference proteome</keyword>
<evidence type="ECO:0000313" key="2">
    <source>
        <dbReference type="EMBL" id="KAF9516504.1"/>
    </source>
</evidence>